<evidence type="ECO:0000313" key="3">
    <source>
        <dbReference type="Proteomes" id="UP000190306"/>
    </source>
</evidence>
<accession>A0AAE6Y666</accession>
<protein>
    <submittedName>
        <fullName evidence="2">Uncharacterized protein</fullName>
    </submittedName>
</protein>
<dbReference type="EMBL" id="LHQL01000001">
    <property type="protein sequence ID" value="OOQ55315.1"/>
    <property type="molecule type" value="Genomic_DNA"/>
</dbReference>
<name>A0AAE6Y666_STRAT</name>
<dbReference type="Proteomes" id="UP000502504">
    <property type="component" value="Chromosome"/>
</dbReference>
<keyword evidence="3" id="KW-1185">Reference proteome</keyword>
<organism evidence="2 4">
    <name type="scientific">Streptomyces antibioticus</name>
    <dbReference type="NCBI Taxonomy" id="1890"/>
    <lineage>
        <taxon>Bacteria</taxon>
        <taxon>Bacillati</taxon>
        <taxon>Actinomycetota</taxon>
        <taxon>Actinomycetes</taxon>
        <taxon>Kitasatosporales</taxon>
        <taxon>Streptomycetaceae</taxon>
        <taxon>Streptomyces</taxon>
    </lineage>
</organism>
<dbReference type="EMBL" id="CP050692">
    <property type="protein sequence ID" value="QIT42954.1"/>
    <property type="molecule type" value="Genomic_DNA"/>
</dbReference>
<dbReference type="AlphaFoldDB" id="A0AAE6Y666"/>
<sequence>MAREAPKAFTESNGTRNVYKDGRMIVVPDKFATATVKCVCGTCNNGWMSNLEASAKPFLMQLTRGDQIALGPTEQTALATWSLKTAMMMLRASYRCEPHPIPKSDYKHLYEHKKLSMRRMRANAFLVEPPGDDESHIWGDLVSAASSPATAATMSSCASAVSLSRSSRSRCRPPTRSAGSAARCARSHYGRCIPASSPGRRPNPCRTRPG</sequence>
<evidence type="ECO:0000313" key="2">
    <source>
        <dbReference type="EMBL" id="QIT42954.1"/>
    </source>
</evidence>
<reference evidence="1 3" key="1">
    <citation type="submission" date="2015-07" db="EMBL/GenBank/DDBJ databases">
        <title>Draft Genome Sequence of Streptomyces antibioticus, IMRU 3720 reveals insights in the evolution of actinomycin biosynthetic gene clusters in Streptomyces.</title>
        <authorList>
            <person name="Crnovcic I."/>
            <person name="Ruckert C."/>
            <person name="Kalinowksi J."/>
            <person name="Keller U."/>
        </authorList>
    </citation>
    <scope>NUCLEOTIDE SEQUENCE [LARGE SCALE GENOMIC DNA]</scope>
    <source>
        <strain evidence="1 3">DSM 41481</strain>
    </source>
</reference>
<dbReference type="RefSeq" id="WP_078632563.1">
    <property type="nucleotide sequence ID" value="NZ_CP050692.1"/>
</dbReference>
<proteinExistence type="predicted"/>
<reference evidence="2 4" key="2">
    <citation type="submission" date="2020-03" db="EMBL/GenBank/DDBJ databases">
        <title>Is there a link between lipid content and antibiotic production in Streptomyces?</title>
        <authorList>
            <person name="David M."/>
            <person name="Lejeune C."/>
            <person name="Abreu S."/>
            <person name="Thibessard A."/>
            <person name="Leblond P."/>
            <person name="Chaminade P."/>
            <person name="Virolle M.-J."/>
        </authorList>
    </citation>
    <scope>NUCLEOTIDE SEQUENCE [LARGE SCALE GENOMIC DNA]</scope>
    <source>
        <strain evidence="2 4">DSM 41481</strain>
    </source>
</reference>
<dbReference type="Proteomes" id="UP000190306">
    <property type="component" value="Chromosome"/>
</dbReference>
<evidence type="ECO:0000313" key="4">
    <source>
        <dbReference type="Proteomes" id="UP000502504"/>
    </source>
</evidence>
<gene>
    <name evidence="1" type="ORF">AFM16_04730</name>
    <name evidence="2" type="ORF">HCX60_04940</name>
</gene>
<evidence type="ECO:0000313" key="1">
    <source>
        <dbReference type="EMBL" id="OOQ55315.1"/>
    </source>
</evidence>